<feature type="DNA-binding region" description="OmpR/PhoB-type" evidence="3">
    <location>
        <begin position="1"/>
        <end position="96"/>
    </location>
</feature>
<gene>
    <name evidence="5" type="ORF">E0H73_38010</name>
</gene>
<keyword evidence="5" id="KW-0378">Hydrolase</keyword>
<dbReference type="PANTHER" id="PTHR47691:SF3">
    <property type="entry name" value="HTH-TYPE TRANSCRIPTIONAL REGULATOR RV0890C-RELATED"/>
    <property type="match status" value="1"/>
</dbReference>
<dbReference type="InterPro" id="IPR016032">
    <property type="entry name" value="Sig_transdc_resp-reg_C-effctor"/>
</dbReference>
<feature type="domain" description="OmpR/PhoB-type" evidence="4">
    <location>
        <begin position="1"/>
        <end position="96"/>
    </location>
</feature>
<dbReference type="InterPro" id="IPR000073">
    <property type="entry name" value="AB_hydrolase_1"/>
</dbReference>
<sequence>MRFGVLGPVTAWTDDGQAVRLPDRKVRGLLADLLLYAGRPVAVATLIDDLWGDELPGNPTATLQTRVSQLRRALEDAEPGARELVQTGPAGYLIAVAPEAVDSGRFRALATRARQTGSARMRAATLADALTLWRGPAYADVAQEAFARATIDRLDEERLAVQEAYAEARFVLGEHEELVAELAELVARHPLRQRLRAVQMKALHRSGRQAEALESYADLRDRLRDELGLDPSAELVALHQEILTEEPSAKASAKSNLPAELTELIGRDAAVADVVEQLESARLVTLTGAGGVGKTSLALAAARRVDSPDGVWLVELAALEPGAEVSTLVRDTVEPGGDVLVVLDNCEHVIESAAEVATDLLRAPGLRILATSREPLGIAGEHRRPVPPLELPTTGNDAADSPAVQLFVARAAAVDPRFRLTADNTDAVVALCQRLDGLPLALELAASRVGAMDVRGLVDRFDDRYRQRGLPGRQQTLSAMVEWSWDLLGEPERAVLRRLAPHPGGCTLAAAEAVCAGDDVSVAEVAELLTRLVDRSLVVRVDGTSGSRYRLLETVRAFCLQRLEEAGELEATRRRYERYFEGLAQHTEPRLYGHSDLFAYLGGLYGESAPQRSPSTAALRPRLETVVSRDGTPIVVEVYGDSGPAVVLVGGALNDRRTFIPLAKRLASGFTVATYDRRGRGDSGDVQPWAVERELEDLAAVVDVVGGSAYALGVSTGAVFAAEAAAQGVPILGLLLIEPPFILDDTRTVPIDLAIRLQELVAQDRYGDATELFLVTAVEMPAEVVAPLRNAPLWKDLEALAPTLAYDTLLMDDFTIPPHWATAITVPTLVIDGGESREWRRNTAQIVADLLPRGRRLTMVGQPHDVDPEVLGPIVAEFIAGCREGRGGSDVPDV</sequence>
<reference evidence="5 6" key="1">
    <citation type="submission" date="2019-02" db="EMBL/GenBank/DDBJ databases">
        <title>Kribbella capetownensis sp. nov. and Kribbella speibonae sp. nov., isolated from soil.</title>
        <authorList>
            <person name="Curtis S.M."/>
            <person name="Norton I."/>
            <person name="Everest G.J."/>
            <person name="Meyers P.R."/>
        </authorList>
    </citation>
    <scope>NUCLEOTIDE SEQUENCE [LARGE SCALE GENOMIC DNA]</scope>
    <source>
        <strain evidence="5 6">NRRL B-24813</strain>
    </source>
</reference>
<dbReference type="InterPro" id="IPR029058">
    <property type="entry name" value="AB_hydrolase_fold"/>
</dbReference>
<dbReference type="InterPro" id="IPR001867">
    <property type="entry name" value="OmpR/PhoB-type_DNA-bd"/>
</dbReference>
<comment type="caution">
    <text evidence="5">The sequence shown here is derived from an EMBL/GenBank/DDBJ whole genome shotgun (WGS) entry which is preliminary data.</text>
</comment>
<keyword evidence="6" id="KW-1185">Reference proteome</keyword>
<accession>A0A4R0K3H8</accession>
<evidence type="ECO:0000256" key="3">
    <source>
        <dbReference type="PROSITE-ProRule" id="PRU01091"/>
    </source>
</evidence>
<evidence type="ECO:0000313" key="5">
    <source>
        <dbReference type="EMBL" id="TCC54563.1"/>
    </source>
</evidence>
<dbReference type="GO" id="GO:0016787">
    <property type="term" value="F:hydrolase activity"/>
    <property type="evidence" value="ECO:0007669"/>
    <property type="project" value="UniProtKB-KW"/>
</dbReference>
<evidence type="ECO:0000256" key="1">
    <source>
        <dbReference type="ARBA" id="ARBA00005820"/>
    </source>
</evidence>
<dbReference type="OrthoDB" id="3755432at2"/>
<dbReference type="PRINTS" id="PR00364">
    <property type="entry name" value="DISEASERSIST"/>
</dbReference>
<dbReference type="Pfam" id="PF03704">
    <property type="entry name" value="BTAD"/>
    <property type="match status" value="1"/>
</dbReference>
<dbReference type="Pfam" id="PF25872">
    <property type="entry name" value="HTH_77"/>
    <property type="match status" value="1"/>
</dbReference>
<comment type="similarity">
    <text evidence="1">Belongs to the AfsR/DnrI/RedD regulatory family.</text>
</comment>
<dbReference type="AlphaFoldDB" id="A0A4R0K3H8"/>
<dbReference type="SMART" id="SM01043">
    <property type="entry name" value="BTAD"/>
    <property type="match status" value="1"/>
</dbReference>
<dbReference type="InterPro" id="IPR005158">
    <property type="entry name" value="BTAD"/>
</dbReference>
<dbReference type="PROSITE" id="PS51755">
    <property type="entry name" value="OMPR_PHOB"/>
    <property type="match status" value="1"/>
</dbReference>
<evidence type="ECO:0000256" key="2">
    <source>
        <dbReference type="ARBA" id="ARBA00023125"/>
    </source>
</evidence>
<dbReference type="InterPro" id="IPR036388">
    <property type="entry name" value="WH-like_DNA-bd_sf"/>
</dbReference>
<dbReference type="CDD" id="cd15831">
    <property type="entry name" value="BTAD"/>
    <property type="match status" value="1"/>
</dbReference>
<dbReference type="SUPFAM" id="SSF52540">
    <property type="entry name" value="P-loop containing nucleoside triphosphate hydrolases"/>
    <property type="match status" value="1"/>
</dbReference>
<dbReference type="InterPro" id="IPR011990">
    <property type="entry name" value="TPR-like_helical_dom_sf"/>
</dbReference>
<dbReference type="Gene3D" id="1.10.10.10">
    <property type="entry name" value="Winged helix-like DNA-binding domain superfamily/Winged helix DNA-binding domain"/>
    <property type="match status" value="1"/>
</dbReference>
<dbReference type="Gene3D" id="1.25.40.10">
    <property type="entry name" value="Tetratricopeptide repeat domain"/>
    <property type="match status" value="1"/>
</dbReference>
<dbReference type="Pfam" id="PF12697">
    <property type="entry name" value="Abhydrolase_6"/>
    <property type="match status" value="1"/>
</dbReference>
<dbReference type="GO" id="GO:0006355">
    <property type="term" value="P:regulation of DNA-templated transcription"/>
    <property type="evidence" value="ECO:0007669"/>
    <property type="project" value="InterPro"/>
</dbReference>
<dbReference type="SUPFAM" id="SSF53474">
    <property type="entry name" value="alpha/beta-Hydrolases"/>
    <property type="match status" value="1"/>
</dbReference>
<dbReference type="GO" id="GO:0000160">
    <property type="term" value="P:phosphorelay signal transduction system"/>
    <property type="evidence" value="ECO:0007669"/>
    <property type="project" value="InterPro"/>
</dbReference>
<dbReference type="PANTHER" id="PTHR47691">
    <property type="entry name" value="REGULATOR-RELATED"/>
    <property type="match status" value="1"/>
</dbReference>
<dbReference type="SUPFAM" id="SSF48452">
    <property type="entry name" value="TPR-like"/>
    <property type="match status" value="1"/>
</dbReference>
<dbReference type="InterPro" id="IPR027417">
    <property type="entry name" value="P-loop_NTPase"/>
</dbReference>
<dbReference type="RefSeq" id="WP_131364836.1">
    <property type="nucleotide sequence ID" value="NZ_SJKB01000018.1"/>
</dbReference>
<keyword evidence="2 3" id="KW-0238">DNA-binding</keyword>
<organism evidence="5 6">
    <name type="scientific">Kribbella pittospori</name>
    <dbReference type="NCBI Taxonomy" id="722689"/>
    <lineage>
        <taxon>Bacteria</taxon>
        <taxon>Bacillati</taxon>
        <taxon>Actinomycetota</taxon>
        <taxon>Actinomycetes</taxon>
        <taxon>Propionibacteriales</taxon>
        <taxon>Kribbellaceae</taxon>
        <taxon>Kribbella</taxon>
    </lineage>
</organism>
<dbReference type="Gene3D" id="3.40.50.1820">
    <property type="entry name" value="alpha/beta hydrolase"/>
    <property type="match status" value="1"/>
</dbReference>
<dbReference type="SUPFAM" id="SSF46894">
    <property type="entry name" value="C-terminal effector domain of the bipartite response regulators"/>
    <property type="match status" value="1"/>
</dbReference>
<evidence type="ECO:0000313" key="6">
    <source>
        <dbReference type="Proteomes" id="UP000291144"/>
    </source>
</evidence>
<dbReference type="Proteomes" id="UP000291144">
    <property type="component" value="Unassembled WGS sequence"/>
</dbReference>
<dbReference type="InterPro" id="IPR058852">
    <property type="entry name" value="HTH_77"/>
</dbReference>
<evidence type="ECO:0000259" key="4">
    <source>
        <dbReference type="PROSITE" id="PS51755"/>
    </source>
</evidence>
<dbReference type="GO" id="GO:0003677">
    <property type="term" value="F:DNA binding"/>
    <property type="evidence" value="ECO:0007669"/>
    <property type="project" value="UniProtKB-UniRule"/>
</dbReference>
<dbReference type="EMBL" id="SJKB01000018">
    <property type="protein sequence ID" value="TCC54563.1"/>
    <property type="molecule type" value="Genomic_DNA"/>
</dbReference>
<protein>
    <submittedName>
        <fullName evidence="5">Alpha/beta fold hydrolase</fullName>
    </submittedName>
</protein>
<dbReference type="Pfam" id="PF00486">
    <property type="entry name" value="Trans_reg_C"/>
    <property type="match status" value="1"/>
</dbReference>
<name>A0A4R0K3H8_9ACTN</name>
<proteinExistence type="inferred from homology"/>
<dbReference type="CDD" id="cd01120">
    <property type="entry name" value="RecA-like_superfamily"/>
    <property type="match status" value="1"/>
</dbReference>
<dbReference type="SMART" id="SM00862">
    <property type="entry name" value="Trans_reg_C"/>
    <property type="match status" value="1"/>
</dbReference>